<dbReference type="PANTHER" id="PTHR38111:SF2">
    <property type="entry name" value="FINGER DOMAIN PROTEIN, PUTATIVE (AFU_ORTHOLOGUE AFUA_1G01560)-RELATED"/>
    <property type="match status" value="1"/>
</dbReference>
<dbReference type="SUPFAM" id="SSF55298">
    <property type="entry name" value="YjgF-like"/>
    <property type="match status" value="1"/>
</dbReference>
<dbReference type="OrthoDB" id="194358at2759"/>
<evidence type="ECO:0000313" key="1">
    <source>
        <dbReference type="EMBL" id="TQV97044.1"/>
    </source>
</evidence>
<accession>A0A545V5Q3</accession>
<evidence type="ECO:0000313" key="2">
    <source>
        <dbReference type="Proteomes" id="UP000315783"/>
    </source>
</evidence>
<sequence length="583" mass="64768">MSELEYFAYPGKGQMNLKRFGYNQAVRIHDRIECSGQGGWDPTTGIYKKEINEQIDQAFANVELNLKNAGGQGWSQVYRIVSYHVPINDEALEAMTRNLDRYMPGHRPIWTAVGVTRLAEDDFRVEIEVSAGKPCIYVAATASNDVPIIILTTTTTTSRPSRPLGARSVVARPRRAAAAAAPRPSPALDDDRYFYYFDVFARRNSFSGKDHLFTQDVKQMAALQTLPYLLDSIRALGAVQASKLAPPPGKGRHAADAYTSYTLYSRAVVGLRRSLDRQQESMSDPDRTALLWTTLFLGMFELMSDTSGMGWLQHMVHGTAKGLAASGPSVCATPAGARMFQQARMFEVCRTIVFNDRSFLTRPEWRKASQSLWSEGCLSDEWRPLDSLVDLMLLCPDLRYRASRFCLAEDDNPSEGVPDEARDIASTGMALREALTAWHQAHLPRNGGAEGAPTVVAGEDECSLLTRLFWAAISVYLSGEFDYEMHHWRRFGLAVPTLDPETVRRHVETILTLSEHALDKSGLSPLLLLFPLRIAGARSAWASKAQRARVLRIMDGIADRFAAGQAIREGLIDAWVSMGVVDI</sequence>
<dbReference type="InterPro" id="IPR053178">
    <property type="entry name" value="Osmoadaptation_assoc"/>
</dbReference>
<dbReference type="Proteomes" id="UP000315783">
    <property type="component" value="Unassembled WGS sequence"/>
</dbReference>
<dbReference type="AlphaFoldDB" id="A0A545V5Q3"/>
<dbReference type="PANTHER" id="PTHR38111">
    <property type="entry name" value="ZN(2)-C6 FUNGAL-TYPE DOMAIN-CONTAINING PROTEIN-RELATED"/>
    <property type="match status" value="1"/>
</dbReference>
<protein>
    <submittedName>
        <fullName evidence="1">L-psp endoribonuclease family</fullName>
    </submittedName>
</protein>
<dbReference type="InterPro" id="IPR035959">
    <property type="entry name" value="RutC-like_sf"/>
</dbReference>
<keyword evidence="2" id="KW-1185">Reference proteome</keyword>
<name>A0A545V5Q3_9HYPO</name>
<dbReference type="CDD" id="cd06152">
    <property type="entry name" value="YjgF_YER057c_UK114_like_4"/>
    <property type="match status" value="1"/>
</dbReference>
<dbReference type="Pfam" id="PF01042">
    <property type="entry name" value="Ribonuc_L-PSP"/>
    <property type="match status" value="1"/>
</dbReference>
<proteinExistence type="predicted"/>
<dbReference type="EMBL" id="SPUK01000005">
    <property type="protein sequence ID" value="TQV97044.1"/>
    <property type="molecule type" value="Genomic_DNA"/>
</dbReference>
<dbReference type="Gene3D" id="3.30.1330.40">
    <property type="entry name" value="RutC-like"/>
    <property type="match status" value="1"/>
</dbReference>
<comment type="caution">
    <text evidence="1">The sequence shown here is derived from an EMBL/GenBank/DDBJ whole genome shotgun (WGS) entry which is preliminary data.</text>
</comment>
<dbReference type="InterPro" id="IPR006175">
    <property type="entry name" value="YjgF/YER057c/UK114"/>
</dbReference>
<gene>
    <name evidence="1" type="ORF">IF1G_04284</name>
</gene>
<reference evidence="1 2" key="1">
    <citation type="journal article" date="2019" name="Appl. Microbiol. Biotechnol.">
        <title>Genome sequence of Isaria javanica and comparative genome analysis insights into family S53 peptidase evolution in fungal entomopathogens.</title>
        <authorList>
            <person name="Lin R."/>
            <person name="Zhang X."/>
            <person name="Xin B."/>
            <person name="Zou M."/>
            <person name="Gao Y."/>
            <person name="Qin F."/>
            <person name="Hu Q."/>
            <person name="Xie B."/>
            <person name="Cheng X."/>
        </authorList>
    </citation>
    <scope>NUCLEOTIDE SEQUENCE [LARGE SCALE GENOMIC DNA]</scope>
    <source>
        <strain evidence="1 2">IJ1G</strain>
    </source>
</reference>
<organism evidence="1 2">
    <name type="scientific">Cordyceps javanica</name>
    <dbReference type="NCBI Taxonomy" id="43265"/>
    <lineage>
        <taxon>Eukaryota</taxon>
        <taxon>Fungi</taxon>
        <taxon>Dikarya</taxon>
        <taxon>Ascomycota</taxon>
        <taxon>Pezizomycotina</taxon>
        <taxon>Sordariomycetes</taxon>
        <taxon>Hypocreomycetidae</taxon>
        <taxon>Hypocreales</taxon>
        <taxon>Cordycipitaceae</taxon>
        <taxon>Cordyceps</taxon>
    </lineage>
</organism>